<name>D8S8L7_SELML</name>
<dbReference type="KEGG" id="smo:SELMODRAFT_419341"/>
<organism evidence="3">
    <name type="scientific">Selaginella moellendorffii</name>
    <name type="common">Spikemoss</name>
    <dbReference type="NCBI Taxonomy" id="88036"/>
    <lineage>
        <taxon>Eukaryota</taxon>
        <taxon>Viridiplantae</taxon>
        <taxon>Streptophyta</taxon>
        <taxon>Embryophyta</taxon>
        <taxon>Tracheophyta</taxon>
        <taxon>Lycopodiopsida</taxon>
        <taxon>Selaginellales</taxon>
        <taxon>Selaginellaceae</taxon>
        <taxon>Selaginella</taxon>
    </lineage>
</organism>
<evidence type="ECO:0000313" key="3">
    <source>
        <dbReference type="Proteomes" id="UP000001514"/>
    </source>
</evidence>
<dbReference type="InterPro" id="IPR003812">
    <property type="entry name" value="Fido"/>
</dbReference>
<dbReference type="Proteomes" id="UP000001514">
    <property type="component" value="Unassembled WGS sequence"/>
</dbReference>
<keyword evidence="3" id="KW-1185">Reference proteome</keyword>
<dbReference type="AlphaFoldDB" id="D8S8L7"/>
<proteinExistence type="predicted"/>
<dbReference type="Gramene" id="EFJ19177">
    <property type="protein sequence ID" value="EFJ19177"/>
    <property type="gene ID" value="SELMODRAFT_419341"/>
</dbReference>
<dbReference type="EMBL" id="GL377607">
    <property type="protein sequence ID" value="EFJ19177.1"/>
    <property type="molecule type" value="Genomic_DNA"/>
</dbReference>
<sequence>MRLRPLELPWWRALTMQPEKQRSTSDMVKDIAAAATTAASSRIPQRLIPHPDSALSNRACLEYNFPDYLSDQQRAESQGMCDALEYALHSVKPGFALDLHSLADIQARVVNGGAGLGAGVSAVVVASKLGEIKSGVASLLELPVEERVVPAFGVAACGFLDVGSKLRPFGDGNSRLAEVVASLVLDATGVVPFPLRVHCIAGGESYTPFPPVSGKLRKSCTPEELMTYVIERAWLAWASRHEFEDILQSFRNGPPLSSRSRYYE</sequence>
<reference evidence="2 3" key="1">
    <citation type="journal article" date="2011" name="Science">
        <title>The Selaginella genome identifies genetic changes associated with the evolution of vascular plants.</title>
        <authorList>
            <person name="Banks J.A."/>
            <person name="Nishiyama T."/>
            <person name="Hasebe M."/>
            <person name="Bowman J.L."/>
            <person name="Gribskov M."/>
            <person name="dePamphilis C."/>
            <person name="Albert V.A."/>
            <person name="Aono N."/>
            <person name="Aoyama T."/>
            <person name="Ambrose B.A."/>
            <person name="Ashton N.W."/>
            <person name="Axtell M.J."/>
            <person name="Barker E."/>
            <person name="Barker M.S."/>
            <person name="Bennetzen J.L."/>
            <person name="Bonawitz N.D."/>
            <person name="Chapple C."/>
            <person name="Cheng C."/>
            <person name="Correa L.G."/>
            <person name="Dacre M."/>
            <person name="DeBarry J."/>
            <person name="Dreyer I."/>
            <person name="Elias M."/>
            <person name="Engstrom E.M."/>
            <person name="Estelle M."/>
            <person name="Feng L."/>
            <person name="Finet C."/>
            <person name="Floyd S.K."/>
            <person name="Frommer W.B."/>
            <person name="Fujita T."/>
            <person name="Gramzow L."/>
            <person name="Gutensohn M."/>
            <person name="Harholt J."/>
            <person name="Hattori M."/>
            <person name="Heyl A."/>
            <person name="Hirai T."/>
            <person name="Hiwatashi Y."/>
            <person name="Ishikawa M."/>
            <person name="Iwata M."/>
            <person name="Karol K.G."/>
            <person name="Koehler B."/>
            <person name="Kolukisaoglu U."/>
            <person name="Kubo M."/>
            <person name="Kurata T."/>
            <person name="Lalonde S."/>
            <person name="Li K."/>
            <person name="Li Y."/>
            <person name="Litt A."/>
            <person name="Lyons E."/>
            <person name="Manning G."/>
            <person name="Maruyama T."/>
            <person name="Michael T.P."/>
            <person name="Mikami K."/>
            <person name="Miyazaki S."/>
            <person name="Morinaga S."/>
            <person name="Murata T."/>
            <person name="Mueller-Roeber B."/>
            <person name="Nelson D.R."/>
            <person name="Obara M."/>
            <person name="Oguri Y."/>
            <person name="Olmstead R.G."/>
            <person name="Onodera N."/>
            <person name="Petersen B.L."/>
            <person name="Pils B."/>
            <person name="Prigge M."/>
            <person name="Rensing S.A."/>
            <person name="Riano-Pachon D.M."/>
            <person name="Roberts A.W."/>
            <person name="Sato Y."/>
            <person name="Scheller H.V."/>
            <person name="Schulz B."/>
            <person name="Schulz C."/>
            <person name="Shakirov E.V."/>
            <person name="Shibagaki N."/>
            <person name="Shinohara N."/>
            <person name="Shippen D.E."/>
            <person name="Soerensen I."/>
            <person name="Sotooka R."/>
            <person name="Sugimoto N."/>
            <person name="Sugita M."/>
            <person name="Sumikawa N."/>
            <person name="Tanurdzic M."/>
            <person name="Theissen G."/>
            <person name="Ulvskov P."/>
            <person name="Wakazuki S."/>
            <person name="Weng J.K."/>
            <person name="Willats W.W."/>
            <person name="Wipf D."/>
            <person name="Wolf P.G."/>
            <person name="Yang L."/>
            <person name="Zimmer A.D."/>
            <person name="Zhu Q."/>
            <person name="Mitros T."/>
            <person name="Hellsten U."/>
            <person name="Loque D."/>
            <person name="Otillar R."/>
            <person name="Salamov A."/>
            <person name="Schmutz J."/>
            <person name="Shapiro H."/>
            <person name="Lindquist E."/>
            <person name="Lucas S."/>
            <person name="Rokhsar D."/>
            <person name="Grigoriev I.V."/>
        </authorList>
    </citation>
    <scope>NUCLEOTIDE SEQUENCE [LARGE SCALE GENOMIC DNA]</scope>
</reference>
<dbReference type="HOGENOM" id="CLU_1055235_0_0_1"/>
<dbReference type="InParanoid" id="D8S8L7"/>
<accession>D8S8L7</accession>
<evidence type="ECO:0000259" key="1">
    <source>
        <dbReference type="PROSITE" id="PS51459"/>
    </source>
</evidence>
<gene>
    <name evidence="2" type="ORF">SELMODRAFT_419341</name>
</gene>
<dbReference type="PROSITE" id="PS51459">
    <property type="entry name" value="FIDO"/>
    <property type="match status" value="1"/>
</dbReference>
<evidence type="ECO:0000313" key="2">
    <source>
        <dbReference type="EMBL" id="EFJ19177.1"/>
    </source>
</evidence>
<protein>
    <recommendedName>
        <fullName evidence="1">Fido domain-containing protein</fullName>
    </recommendedName>
</protein>
<feature type="domain" description="Fido" evidence="1">
    <location>
        <begin position="97"/>
        <end position="231"/>
    </location>
</feature>